<evidence type="ECO:0000313" key="1">
    <source>
        <dbReference type="Proteomes" id="UP000887577"/>
    </source>
</evidence>
<accession>A0A914YVW2</accession>
<evidence type="ECO:0000313" key="2">
    <source>
        <dbReference type="WBParaSite" id="PSU_v2.g4710.t1"/>
    </source>
</evidence>
<dbReference type="AlphaFoldDB" id="A0A914YVW2"/>
<name>A0A914YVW2_9BILA</name>
<dbReference type="Proteomes" id="UP000887577">
    <property type="component" value="Unplaced"/>
</dbReference>
<sequence>MIDEKLGVDGIKHLIFSPAEPGKYLLGTMNDTATNIIEYYVRTRIPITHLSELPVVIKSPVGRQKWELLHDNIQVDKKIGSGENFVFTFKHGINVFSCFRCIW</sequence>
<reference evidence="2" key="1">
    <citation type="submission" date="2022-11" db="UniProtKB">
        <authorList>
            <consortium name="WormBaseParasite"/>
        </authorList>
    </citation>
    <scope>IDENTIFICATION</scope>
</reference>
<proteinExistence type="predicted"/>
<protein>
    <submittedName>
        <fullName evidence="2">Uncharacterized protein</fullName>
    </submittedName>
</protein>
<dbReference type="WBParaSite" id="PSU_v2.g4710.t1">
    <property type="protein sequence ID" value="PSU_v2.g4710.t1"/>
    <property type="gene ID" value="PSU_v2.g4710"/>
</dbReference>
<keyword evidence="1" id="KW-1185">Reference proteome</keyword>
<organism evidence="1 2">
    <name type="scientific">Panagrolaimus superbus</name>
    <dbReference type="NCBI Taxonomy" id="310955"/>
    <lineage>
        <taxon>Eukaryota</taxon>
        <taxon>Metazoa</taxon>
        <taxon>Ecdysozoa</taxon>
        <taxon>Nematoda</taxon>
        <taxon>Chromadorea</taxon>
        <taxon>Rhabditida</taxon>
        <taxon>Tylenchina</taxon>
        <taxon>Panagrolaimomorpha</taxon>
        <taxon>Panagrolaimoidea</taxon>
        <taxon>Panagrolaimidae</taxon>
        <taxon>Panagrolaimus</taxon>
    </lineage>
</organism>